<dbReference type="PANTHER" id="PTHR35089">
    <property type="entry name" value="CHAPERONE PROTEIN SKP"/>
    <property type="match status" value="1"/>
</dbReference>
<dbReference type="SMART" id="SM00935">
    <property type="entry name" value="OmpH"/>
    <property type="match status" value="1"/>
</dbReference>
<dbReference type="AlphaFoldDB" id="A0A4V5MMZ2"/>
<dbReference type="Proteomes" id="UP000306808">
    <property type="component" value="Unassembled WGS sequence"/>
</dbReference>
<comment type="caution">
    <text evidence="4">The sequence shown here is derived from an EMBL/GenBank/DDBJ whole genome shotgun (WGS) entry which is preliminary data.</text>
</comment>
<dbReference type="GO" id="GO:0005829">
    <property type="term" value="C:cytosol"/>
    <property type="evidence" value="ECO:0007669"/>
    <property type="project" value="TreeGrafter"/>
</dbReference>
<dbReference type="SUPFAM" id="SSF111384">
    <property type="entry name" value="OmpH-like"/>
    <property type="match status" value="1"/>
</dbReference>
<comment type="similarity">
    <text evidence="1">Belongs to the Skp family.</text>
</comment>
<dbReference type="InterPro" id="IPR024930">
    <property type="entry name" value="Skp_dom_sf"/>
</dbReference>
<dbReference type="EMBL" id="SUME01000001">
    <property type="protein sequence ID" value="TJZ62748.1"/>
    <property type="molecule type" value="Genomic_DNA"/>
</dbReference>
<evidence type="ECO:0000313" key="4">
    <source>
        <dbReference type="EMBL" id="TJZ62748.1"/>
    </source>
</evidence>
<reference evidence="4 5" key="1">
    <citation type="submission" date="2019-04" db="EMBL/GenBank/DDBJ databases">
        <title>Sphingobacterium olei sp. nov., isolated from oil-contaminated soil.</title>
        <authorList>
            <person name="Liu B."/>
        </authorList>
    </citation>
    <scope>NUCLEOTIDE SEQUENCE [LARGE SCALE GENOMIC DNA]</scope>
    <source>
        <strain evidence="4 5">HAL-9</strain>
    </source>
</reference>
<keyword evidence="5" id="KW-1185">Reference proteome</keyword>
<protein>
    <submittedName>
        <fullName evidence="4">OmpH family outer membrane protein</fullName>
    </submittedName>
</protein>
<evidence type="ECO:0000256" key="2">
    <source>
        <dbReference type="ARBA" id="ARBA00022729"/>
    </source>
</evidence>
<dbReference type="OrthoDB" id="1524711at2"/>
<dbReference type="PANTHER" id="PTHR35089:SF1">
    <property type="entry name" value="CHAPERONE PROTEIN SKP"/>
    <property type="match status" value="1"/>
</dbReference>
<evidence type="ECO:0000256" key="3">
    <source>
        <dbReference type="SAM" id="SignalP"/>
    </source>
</evidence>
<dbReference type="Gene3D" id="3.30.910.20">
    <property type="entry name" value="Skp domain"/>
    <property type="match status" value="1"/>
</dbReference>
<accession>A0A4V5MMZ2</accession>
<gene>
    <name evidence="4" type="ORF">FAZ15_00095</name>
</gene>
<proteinExistence type="inferred from homology"/>
<dbReference type="Pfam" id="PF03938">
    <property type="entry name" value="OmpH"/>
    <property type="match status" value="1"/>
</dbReference>
<sequence length="177" mass="19517">MKNLLKGAALVAGLFISTQVVNAQQKIGHINSGEILQSTADFKTAADQLKTLTETKEKEFQSMVEEYTKKQTEYNEKLLNRSEANKATVDAELQTLAEGMRQMEGRIQEIQRASQEELGKKEQELFAPIQQKVMTAINAVAQEKGYAYVLDLAAGSVIYFQGGEDVSADVKAKLGVK</sequence>
<feature type="signal peptide" evidence="3">
    <location>
        <begin position="1"/>
        <end position="23"/>
    </location>
</feature>
<name>A0A4V5MMZ2_9SPHI</name>
<evidence type="ECO:0000313" key="5">
    <source>
        <dbReference type="Proteomes" id="UP000306808"/>
    </source>
</evidence>
<keyword evidence="2 3" id="KW-0732">Signal</keyword>
<dbReference type="RefSeq" id="WP_136898923.1">
    <property type="nucleotide sequence ID" value="NZ_SUME01000001.1"/>
</dbReference>
<feature type="chain" id="PRO_5020922086" evidence="3">
    <location>
        <begin position="24"/>
        <end position="177"/>
    </location>
</feature>
<evidence type="ECO:0000256" key="1">
    <source>
        <dbReference type="ARBA" id="ARBA00009091"/>
    </source>
</evidence>
<organism evidence="4 5">
    <name type="scientific">Sphingobacterium olei</name>
    <dbReference type="NCBI Taxonomy" id="2571155"/>
    <lineage>
        <taxon>Bacteria</taxon>
        <taxon>Pseudomonadati</taxon>
        <taxon>Bacteroidota</taxon>
        <taxon>Sphingobacteriia</taxon>
        <taxon>Sphingobacteriales</taxon>
        <taxon>Sphingobacteriaceae</taxon>
        <taxon>Sphingobacterium</taxon>
    </lineage>
</organism>
<dbReference type="GO" id="GO:0051082">
    <property type="term" value="F:unfolded protein binding"/>
    <property type="evidence" value="ECO:0007669"/>
    <property type="project" value="InterPro"/>
</dbReference>
<dbReference type="InterPro" id="IPR005632">
    <property type="entry name" value="Chaperone_Skp"/>
</dbReference>
<dbReference type="GO" id="GO:0050821">
    <property type="term" value="P:protein stabilization"/>
    <property type="evidence" value="ECO:0007669"/>
    <property type="project" value="TreeGrafter"/>
</dbReference>